<reference evidence="1 2" key="1">
    <citation type="submission" date="2017-12" db="EMBL/GenBank/DDBJ databases">
        <title>Hemimetabolous genomes reveal molecular basis of termite eusociality.</title>
        <authorList>
            <person name="Harrison M.C."/>
            <person name="Jongepier E."/>
            <person name="Robertson H.M."/>
            <person name="Arning N."/>
            <person name="Bitard-Feildel T."/>
            <person name="Chao H."/>
            <person name="Childers C.P."/>
            <person name="Dinh H."/>
            <person name="Doddapaneni H."/>
            <person name="Dugan S."/>
            <person name="Gowin J."/>
            <person name="Greiner C."/>
            <person name="Han Y."/>
            <person name="Hu H."/>
            <person name="Hughes D.S.T."/>
            <person name="Huylmans A.-K."/>
            <person name="Kemena C."/>
            <person name="Kremer L.P.M."/>
            <person name="Lee S.L."/>
            <person name="Lopez-Ezquerra A."/>
            <person name="Mallet L."/>
            <person name="Monroy-Kuhn J.M."/>
            <person name="Moser A."/>
            <person name="Murali S.C."/>
            <person name="Muzny D.M."/>
            <person name="Otani S."/>
            <person name="Piulachs M.-D."/>
            <person name="Poelchau M."/>
            <person name="Qu J."/>
            <person name="Schaub F."/>
            <person name="Wada-Katsumata A."/>
            <person name="Worley K.C."/>
            <person name="Xie Q."/>
            <person name="Ylla G."/>
            <person name="Poulsen M."/>
            <person name="Gibbs R.A."/>
            <person name="Schal C."/>
            <person name="Richards S."/>
            <person name="Belles X."/>
            <person name="Korb J."/>
            <person name="Bornberg-Bauer E."/>
        </authorList>
    </citation>
    <scope>NUCLEOTIDE SEQUENCE [LARGE SCALE GENOMIC DNA]</scope>
    <source>
        <tissue evidence="1">Whole body</tissue>
    </source>
</reference>
<dbReference type="AlphaFoldDB" id="A0A2J7PIW8"/>
<dbReference type="InParanoid" id="A0A2J7PIW8"/>
<dbReference type="Proteomes" id="UP000235965">
    <property type="component" value="Unassembled WGS sequence"/>
</dbReference>
<organism evidence="1 2">
    <name type="scientific">Cryptotermes secundus</name>
    <dbReference type="NCBI Taxonomy" id="105785"/>
    <lineage>
        <taxon>Eukaryota</taxon>
        <taxon>Metazoa</taxon>
        <taxon>Ecdysozoa</taxon>
        <taxon>Arthropoda</taxon>
        <taxon>Hexapoda</taxon>
        <taxon>Insecta</taxon>
        <taxon>Pterygota</taxon>
        <taxon>Neoptera</taxon>
        <taxon>Polyneoptera</taxon>
        <taxon>Dictyoptera</taxon>
        <taxon>Blattodea</taxon>
        <taxon>Blattoidea</taxon>
        <taxon>Termitoidae</taxon>
        <taxon>Kalotermitidae</taxon>
        <taxon>Cryptotermitinae</taxon>
        <taxon>Cryptotermes</taxon>
    </lineage>
</organism>
<evidence type="ECO:0000313" key="1">
    <source>
        <dbReference type="EMBL" id="PNF16282.1"/>
    </source>
</evidence>
<sequence>MCATGSECPQAFFLAGDTSLLQEGANGKINVQSACALNTVYDLKLQHDCDFRFTIKIKAQSFPIVTKIEPAVYDGCKTHHEWVL</sequence>
<comment type="caution">
    <text evidence="1">The sequence shown here is derived from an EMBL/GenBank/DDBJ whole genome shotgun (WGS) entry which is preliminary data.</text>
</comment>
<accession>A0A2J7PIW8</accession>
<dbReference type="EMBL" id="NEVH01024952">
    <property type="protein sequence ID" value="PNF16282.1"/>
    <property type="molecule type" value="Genomic_DNA"/>
</dbReference>
<evidence type="ECO:0000313" key="2">
    <source>
        <dbReference type="Proteomes" id="UP000235965"/>
    </source>
</evidence>
<gene>
    <name evidence="1" type="ORF">B7P43_G10824</name>
</gene>
<proteinExistence type="predicted"/>
<keyword evidence="2" id="KW-1185">Reference proteome</keyword>
<name>A0A2J7PIW8_9NEOP</name>
<protein>
    <submittedName>
        <fullName evidence="1">Uncharacterized protein</fullName>
    </submittedName>
</protein>